<feature type="compositionally biased region" description="Low complexity" evidence="1">
    <location>
        <begin position="52"/>
        <end position="74"/>
    </location>
</feature>
<feature type="compositionally biased region" description="Low complexity" evidence="1">
    <location>
        <begin position="97"/>
        <end position="119"/>
    </location>
</feature>
<protein>
    <submittedName>
        <fullName evidence="2">Uncharacterized protein</fullName>
    </submittedName>
</protein>
<name>A0A368QWW1_SETIT</name>
<gene>
    <name evidence="2" type="ORF">SETIT_4G211500v2</name>
</gene>
<reference evidence="2" key="2">
    <citation type="submission" date="2015-07" db="EMBL/GenBank/DDBJ databases">
        <authorList>
            <person name="Noorani M."/>
        </authorList>
    </citation>
    <scope>NUCLEOTIDE SEQUENCE</scope>
    <source>
        <strain evidence="2">Yugu1</strain>
    </source>
</reference>
<feature type="compositionally biased region" description="Pro residues" evidence="1">
    <location>
        <begin position="79"/>
        <end position="96"/>
    </location>
</feature>
<evidence type="ECO:0000313" key="2">
    <source>
        <dbReference type="EMBL" id="RCV22314.1"/>
    </source>
</evidence>
<evidence type="ECO:0000256" key="1">
    <source>
        <dbReference type="SAM" id="MobiDB-lite"/>
    </source>
</evidence>
<reference evidence="2" key="1">
    <citation type="journal article" date="2012" name="Nat. Biotechnol.">
        <title>Reference genome sequence of the model plant Setaria.</title>
        <authorList>
            <person name="Bennetzen J.L."/>
            <person name="Schmutz J."/>
            <person name="Wang H."/>
            <person name="Percifield R."/>
            <person name="Hawkins J."/>
            <person name="Pontaroli A.C."/>
            <person name="Estep M."/>
            <person name="Feng L."/>
            <person name="Vaughn J.N."/>
            <person name="Grimwood J."/>
            <person name="Jenkins J."/>
            <person name="Barry K."/>
            <person name="Lindquist E."/>
            <person name="Hellsten U."/>
            <person name="Deshpande S."/>
            <person name="Wang X."/>
            <person name="Wu X."/>
            <person name="Mitros T."/>
            <person name="Triplett J."/>
            <person name="Yang X."/>
            <person name="Ye C.Y."/>
            <person name="Mauro-Herrera M."/>
            <person name="Wang L."/>
            <person name="Li P."/>
            <person name="Sharma M."/>
            <person name="Sharma R."/>
            <person name="Ronald P.C."/>
            <person name="Panaud O."/>
            <person name="Kellogg E.A."/>
            <person name="Brutnell T.P."/>
            <person name="Doust A.N."/>
            <person name="Tuskan G.A."/>
            <person name="Rokhsar D."/>
            <person name="Devos K.M."/>
        </authorList>
    </citation>
    <scope>NUCLEOTIDE SEQUENCE [LARGE SCALE GENOMIC DNA]</scope>
    <source>
        <strain evidence="2">Yugu1</strain>
    </source>
</reference>
<accession>A0A368QWW1</accession>
<organism evidence="2">
    <name type="scientific">Setaria italica</name>
    <name type="common">Foxtail millet</name>
    <name type="synonym">Panicum italicum</name>
    <dbReference type="NCBI Taxonomy" id="4555"/>
    <lineage>
        <taxon>Eukaryota</taxon>
        <taxon>Viridiplantae</taxon>
        <taxon>Streptophyta</taxon>
        <taxon>Embryophyta</taxon>
        <taxon>Tracheophyta</taxon>
        <taxon>Spermatophyta</taxon>
        <taxon>Magnoliopsida</taxon>
        <taxon>Liliopsida</taxon>
        <taxon>Poales</taxon>
        <taxon>Poaceae</taxon>
        <taxon>PACMAD clade</taxon>
        <taxon>Panicoideae</taxon>
        <taxon>Panicodae</taxon>
        <taxon>Paniceae</taxon>
        <taxon>Cenchrinae</taxon>
        <taxon>Setaria</taxon>
    </lineage>
</organism>
<dbReference type="AlphaFoldDB" id="A0A368QWW1"/>
<feature type="region of interest" description="Disordered" evidence="1">
    <location>
        <begin position="16"/>
        <end position="119"/>
    </location>
</feature>
<proteinExistence type="predicted"/>
<feature type="non-terminal residue" evidence="2">
    <location>
        <position position="1"/>
    </location>
</feature>
<sequence length="138" mass="14475">PSPFFPFSLVCSTPHGLVRSWPGRRPGAGPPPCLLRSAAVDRPTLHADARAQPRLPRSSSSPRGAAAPLPAALFRPRRPSPPLPTPADGPLAPPPGSASSSSSSRRAAPSTAHPRPRLVRWVVPPCAELVVSHGARRH</sequence>
<dbReference type="EMBL" id="CM003531">
    <property type="protein sequence ID" value="RCV22314.1"/>
    <property type="molecule type" value="Genomic_DNA"/>
</dbReference>